<evidence type="ECO:0000313" key="1">
    <source>
        <dbReference type="EMBL" id="EFE49008.1"/>
    </source>
</evidence>
<evidence type="ECO:0000313" key="2">
    <source>
        <dbReference type="Proteomes" id="UP000005536"/>
    </source>
</evidence>
<comment type="caution">
    <text evidence="1">The sequence shown here is derived from an EMBL/GenBank/DDBJ whole genome shotgun (WGS) entry which is preliminary data.</text>
</comment>
<proteinExistence type="predicted"/>
<dbReference type="RefSeq" id="WP_003773809.1">
    <property type="nucleotide sequence ID" value="NZ_CP007726.1"/>
</dbReference>
<evidence type="ECO:0008006" key="3">
    <source>
        <dbReference type="Google" id="ProtNLM"/>
    </source>
</evidence>
<gene>
    <name evidence="1" type="ORF">NEIELOOT_02204</name>
</gene>
<dbReference type="EMBL" id="ADBF01000229">
    <property type="protein sequence ID" value="EFE49008.1"/>
    <property type="molecule type" value="Genomic_DNA"/>
</dbReference>
<accession>D4DT07</accession>
<dbReference type="InterPro" id="IPR025455">
    <property type="entry name" value="DUF4276"/>
</dbReference>
<dbReference type="Proteomes" id="UP000005536">
    <property type="component" value="Unassembled WGS sequence"/>
</dbReference>
<dbReference type="Pfam" id="PF14103">
    <property type="entry name" value="DUF4276"/>
    <property type="match status" value="1"/>
</dbReference>
<name>D4DT07_NEIEG</name>
<protein>
    <recommendedName>
        <fullName evidence="3">DUF4276 family protein</fullName>
    </recommendedName>
</protein>
<sequence length="223" mass="25770">MKTIVILTEGQCEETFIRDVVAPVFSHSEIFLEARCIPTSKSGRGGAVTIDRFMCHVRNTLRQRQDTYVSTMLDLYALDTDFPNYETALSSSDVYQKVDMLEQGLMEKVVGEIGCRPERFIPYIQPYEFEGLLFSDVEVLSQQEPGWESYLDCLKAIRSQFDTPEHINNSYETKPSKRLEGCLRNPSYRKTRHGPLAAKNITLSVIERECQHFHTWMEKLRSL</sequence>
<organism evidence="1 2">
    <name type="scientific">Neisseria elongata subsp. glycolytica ATCC 29315</name>
    <dbReference type="NCBI Taxonomy" id="546263"/>
    <lineage>
        <taxon>Bacteria</taxon>
        <taxon>Pseudomonadati</taxon>
        <taxon>Pseudomonadota</taxon>
        <taxon>Betaproteobacteria</taxon>
        <taxon>Neisseriales</taxon>
        <taxon>Neisseriaceae</taxon>
        <taxon>Neisseria</taxon>
    </lineage>
</organism>
<reference evidence="1 2" key="1">
    <citation type="submission" date="2010-02" db="EMBL/GenBank/DDBJ databases">
        <authorList>
            <person name="Weinstock G."/>
            <person name="Sodergren E."/>
            <person name="Clifton S."/>
            <person name="Fulton L."/>
            <person name="Fulton B."/>
            <person name="Courtney L."/>
            <person name="Fronick C."/>
            <person name="Harrison M."/>
            <person name="Strong C."/>
            <person name="Farmer C."/>
            <person name="Delahaunty K."/>
            <person name="Markovic C."/>
            <person name="Hall O."/>
            <person name="Minx P."/>
            <person name="Tomlinson C."/>
            <person name="Mitreva M."/>
            <person name="Nelson J."/>
            <person name="Hou S."/>
            <person name="Wollam A."/>
            <person name="Pepin K.H."/>
            <person name="Johnson M."/>
            <person name="Bhonagiri V."/>
            <person name="Zhang X."/>
            <person name="Suruliraj S."/>
            <person name="Warren W."/>
            <person name="Chinwalla A."/>
            <person name="Mardis E.R."/>
            <person name="Wilson R.K."/>
        </authorList>
    </citation>
    <scope>NUCLEOTIDE SEQUENCE [LARGE SCALE GENOMIC DNA]</scope>
    <source>
        <strain evidence="1 2">ATCC 29315</strain>
    </source>
</reference>
<dbReference type="AlphaFoldDB" id="D4DT07"/>